<dbReference type="InterPro" id="IPR013718">
    <property type="entry name" value="COQ9_C"/>
</dbReference>
<comment type="similarity">
    <text evidence="3 8">Belongs to the COQ9 family.</text>
</comment>
<organism evidence="11 12">
    <name type="scientific">Ascobolus immersus RN42</name>
    <dbReference type="NCBI Taxonomy" id="1160509"/>
    <lineage>
        <taxon>Eukaryota</taxon>
        <taxon>Fungi</taxon>
        <taxon>Dikarya</taxon>
        <taxon>Ascomycota</taxon>
        <taxon>Pezizomycotina</taxon>
        <taxon>Pezizomycetes</taxon>
        <taxon>Pezizales</taxon>
        <taxon>Ascobolaceae</taxon>
        <taxon>Ascobolus</taxon>
    </lineage>
</organism>
<evidence type="ECO:0000256" key="7">
    <source>
        <dbReference type="ARBA" id="ARBA00023128"/>
    </source>
</evidence>
<evidence type="ECO:0000259" key="9">
    <source>
        <dbReference type="Pfam" id="PF08511"/>
    </source>
</evidence>
<gene>
    <name evidence="11" type="ORF">BJ508DRAFT_37486</name>
</gene>
<feature type="domain" description="COQ9 C-terminal" evidence="9">
    <location>
        <begin position="146"/>
        <end position="216"/>
    </location>
</feature>
<protein>
    <recommendedName>
        <fullName evidence="8">Ubiquinone biosynthesis protein</fullName>
    </recommendedName>
</protein>
<evidence type="ECO:0000256" key="8">
    <source>
        <dbReference type="RuleBase" id="RU366063"/>
    </source>
</evidence>
<dbReference type="GO" id="GO:0008289">
    <property type="term" value="F:lipid binding"/>
    <property type="evidence" value="ECO:0007669"/>
    <property type="project" value="UniProtKB-UniRule"/>
</dbReference>
<evidence type="ECO:0000256" key="4">
    <source>
        <dbReference type="ARBA" id="ARBA00022688"/>
    </source>
</evidence>
<evidence type="ECO:0000256" key="6">
    <source>
        <dbReference type="ARBA" id="ARBA00023121"/>
    </source>
</evidence>
<dbReference type="AlphaFoldDB" id="A0A3N4IE15"/>
<reference evidence="11 12" key="1">
    <citation type="journal article" date="2018" name="Nat. Ecol. Evol.">
        <title>Pezizomycetes genomes reveal the molecular basis of ectomycorrhizal truffle lifestyle.</title>
        <authorList>
            <person name="Murat C."/>
            <person name="Payen T."/>
            <person name="Noel B."/>
            <person name="Kuo A."/>
            <person name="Morin E."/>
            <person name="Chen J."/>
            <person name="Kohler A."/>
            <person name="Krizsan K."/>
            <person name="Balestrini R."/>
            <person name="Da Silva C."/>
            <person name="Montanini B."/>
            <person name="Hainaut M."/>
            <person name="Levati E."/>
            <person name="Barry K.W."/>
            <person name="Belfiori B."/>
            <person name="Cichocki N."/>
            <person name="Clum A."/>
            <person name="Dockter R.B."/>
            <person name="Fauchery L."/>
            <person name="Guy J."/>
            <person name="Iotti M."/>
            <person name="Le Tacon F."/>
            <person name="Lindquist E.A."/>
            <person name="Lipzen A."/>
            <person name="Malagnac F."/>
            <person name="Mello A."/>
            <person name="Molinier V."/>
            <person name="Miyauchi S."/>
            <person name="Poulain J."/>
            <person name="Riccioni C."/>
            <person name="Rubini A."/>
            <person name="Sitrit Y."/>
            <person name="Splivallo R."/>
            <person name="Traeger S."/>
            <person name="Wang M."/>
            <person name="Zifcakova L."/>
            <person name="Wipf D."/>
            <person name="Zambonelli A."/>
            <person name="Paolocci F."/>
            <person name="Nowrousian M."/>
            <person name="Ottonello S."/>
            <person name="Baldrian P."/>
            <person name="Spatafora J.W."/>
            <person name="Henrissat B."/>
            <person name="Nagy L.G."/>
            <person name="Aury J.M."/>
            <person name="Wincker P."/>
            <person name="Grigoriev I.V."/>
            <person name="Bonfante P."/>
            <person name="Martin F.M."/>
        </authorList>
    </citation>
    <scope>NUCLEOTIDE SEQUENCE [LARGE SCALE GENOMIC DNA]</scope>
    <source>
        <strain evidence="11 12">RN42</strain>
    </source>
</reference>
<dbReference type="Pfam" id="PF21392">
    <property type="entry name" value="COQ9_N"/>
    <property type="match status" value="1"/>
</dbReference>
<dbReference type="STRING" id="1160509.A0A3N4IE15"/>
<evidence type="ECO:0000313" key="11">
    <source>
        <dbReference type="EMBL" id="RPA84383.1"/>
    </source>
</evidence>
<comment type="pathway">
    <text evidence="2 8">Cofactor biosynthesis; ubiquinone biosynthesis.</text>
</comment>
<keyword evidence="6 8" id="KW-0446">Lipid-binding</keyword>
<dbReference type="NCBIfam" id="TIGR02396">
    <property type="entry name" value="diverge_rpsU"/>
    <property type="match status" value="1"/>
</dbReference>
<evidence type="ECO:0000256" key="3">
    <source>
        <dbReference type="ARBA" id="ARBA00010766"/>
    </source>
</evidence>
<dbReference type="PANTHER" id="PTHR21427">
    <property type="entry name" value="UBIQUINONE BIOSYNTHESIS PROTEIN COQ9, MITOCHONDRIAL"/>
    <property type="match status" value="1"/>
</dbReference>
<keyword evidence="5" id="KW-0809">Transit peptide</keyword>
<dbReference type="EMBL" id="ML119659">
    <property type="protein sequence ID" value="RPA84383.1"/>
    <property type="molecule type" value="Genomic_DNA"/>
</dbReference>
<accession>A0A3N4IE15</accession>
<dbReference type="Proteomes" id="UP000275078">
    <property type="component" value="Unassembled WGS sequence"/>
</dbReference>
<sequence length="244" mass="26544">MALRTTTRPLLSALARPTARSYHSIQYPADPLPHNKRQQSILDAALTHVPTYGFSSECIAAGCRDNGYLDATTNLFPRGAMDLISYFFAKERVALKGKAEKEGLIGGGGRVVGELVKLRLKGNVEAGVVGELSQALAIMAMPSNVPIALKELSLLSDEIWWLAGDKSVDMNWYTKRGSLAAIYGATEIFMTKDSSPDYQETWKFLEHRLSDVHKLGSVAGGFADYASFTAGSVISLLRSKSLLK</sequence>
<evidence type="ECO:0000259" key="10">
    <source>
        <dbReference type="Pfam" id="PF21392"/>
    </source>
</evidence>
<dbReference type="Pfam" id="PF08511">
    <property type="entry name" value="COQ9"/>
    <property type="match status" value="1"/>
</dbReference>
<proteinExistence type="inferred from homology"/>
<name>A0A3N4IE15_ASCIM</name>
<dbReference type="Gene3D" id="1.10.357.10">
    <property type="entry name" value="Tetracycline Repressor, domain 2"/>
    <property type="match status" value="1"/>
</dbReference>
<evidence type="ECO:0000256" key="2">
    <source>
        <dbReference type="ARBA" id="ARBA00004749"/>
    </source>
</evidence>
<dbReference type="InterPro" id="IPR048674">
    <property type="entry name" value="COQ9_HTH"/>
</dbReference>
<evidence type="ECO:0000313" key="12">
    <source>
        <dbReference type="Proteomes" id="UP000275078"/>
    </source>
</evidence>
<dbReference type="OrthoDB" id="619536at2759"/>
<dbReference type="PANTHER" id="PTHR21427:SF19">
    <property type="entry name" value="UBIQUINONE BIOSYNTHESIS PROTEIN COQ9, MITOCHONDRIAL"/>
    <property type="match status" value="1"/>
</dbReference>
<keyword evidence="11" id="KW-0830">Ubiquinone</keyword>
<evidence type="ECO:0000256" key="5">
    <source>
        <dbReference type="ARBA" id="ARBA00022946"/>
    </source>
</evidence>
<keyword evidence="12" id="KW-1185">Reference proteome</keyword>
<dbReference type="UniPathway" id="UPA00232"/>
<feature type="domain" description="Ubiquinone biosynthesis protein COQ9 HTH" evidence="10">
    <location>
        <begin position="38"/>
        <end position="62"/>
    </location>
</feature>
<evidence type="ECO:0000256" key="1">
    <source>
        <dbReference type="ARBA" id="ARBA00004173"/>
    </source>
</evidence>
<comment type="subcellular location">
    <subcellularLocation>
        <location evidence="1 8">Mitochondrion</location>
    </subcellularLocation>
</comment>
<dbReference type="FunFam" id="1.10.357.10:FF:000004">
    <property type="entry name" value="Ubiquinone biosynthesis protein COQ9, mitochondrial"/>
    <property type="match status" value="1"/>
</dbReference>
<comment type="function">
    <text evidence="8">Membrane-associated protein that warps the membrane surface to access and bind aromatic isoprenes with high specificity, including ubiquinone (CoQ) isoprene intermediates and presents them directly to Coq7, therefore facilitating the Coq7-mediated hydroxylase step. Participates in the biosynthesis of coenzyme Q, also named ubiquinone, an essential lipid-soluble electron transporter for aerobic cellular respiration.</text>
</comment>
<dbReference type="InterPro" id="IPR012762">
    <property type="entry name" value="Ubiq_biosynth_COQ9"/>
</dbReference>
<keyword evidence="4 8" id="KW-0831">Ubiquinone biosynthesis</keyword>
<dbReference type="GO" id="GO:0005743">
    <property type="term" value="C:mitochondrial inner membrane"/>
    <property type="evidence" value="ECO:0007669"/>
    <property type="project" value="TreeGrafter"/>
</dbReference>
<dbReference type="GO" id="GO:0006744">
    <property type="term" value="P:ubiquinone biosynthetic process"/>
    <property type="evidence" value="ECO:0007669"/>
    <property type="project" value="UniProtKB-UniRule"/>
</dbReference>
<keyword evidence="7 8" id="KW-0496">Mitochondrion</keyword>